<keyword evidence="5" id="KW-1185">Reference proteome</keyword>
<sequence>MSWYPVPRSVATEIHTAMPDSVRRREVSEWSKGNKGGAVVDSFLEGPCFDPDGNLYVVDIPHGRIFRITPELEWQRVAEYDGEPNGLAWHPDGRILIADYKNGILALDPSSGEIAPVITRRNSERFKGPNDLIVAANGDIYFTDQGQTGLHDPSGRVYRLRTDGRLDCLLANGPSPNGLVLNAEENVLFVAMTRDNSVWRLPLLADGSTSKVGRFAQFYGVSGPDGMTMDRDGNLFVAHASLGCVFVLNPHGEGIAKIESCGGRTITNVTFGGADNSTLFMTDSSGGNVLRAAWHVRGAARPMRSGR</sequence>
<dbReference type="Gene3D" id="2.120.10.30">
    <property type="entry name" value="TolB, C-terminal domain"/>
    <property type="match status" value="1"/>
</dbReference>
<dbReference type="Proteomes" id="UP000298656">
    <property type="component" value="Chromosome 2"/>
</dbReference>
<gene>
    <name evidence="4" type="ORF">FAZ95_30430</name>
</gene>
<dbReference type="PROSITE" id="PS51125">
    <property type="entry name" value="NHL"/>
    <property type="match status" value="1"/>
</dbReference>
<reference evidence="4 5" key="1">
    <citation type="submission" date="2019-05" db="EMBL/GenBank/DDBJ databases">
        <title>Burkholderia sp. DHOD12, isolated from subtropical forest soil.</title>
        <authorList>
            <person name="Gao Z.-H."/>
            <person name="Qiu L.-H."/>
        </authorList>
    </citation>
    <scope>NUCLEOTIDE SEQUENCE [LARGE SCALE GENOMIC DNA]</scope>
    <source>
        <strain evidence="4 5">DHOD12</strain>
    </source>
</reference>
<dbReference type="PANTHER" id="PTHR47572">
    <property type="entry name" value="LIPOPROTEIN-RELATED"/>
    <property type="match status" value="1"/>
</dbReference>
<dbReference type="OrthoDB" id="502821at2"/>
<dbReference type="InterPro" id="IPR051262">
    <property type="entry name" value="SMP-30/CGR1_Lactonase"/>
</dbReference>
<dbReference type="InterPro" id="IPR001258">
    <property type="entry name" value="NHL_repeat"/>
</dbReference>
<dbReference type="InterPro" id="IPR011042">
    <property type="entry name" value="6-blade_b-propeller_TolB-like"/>
</dbReference>
<name>A0A4P8IVN7_9BURK</name>
<feature type="repeat" description="NHL" evidence="2">
    <location>
        <begin position="209"/>
        <end position="251"/>
    </location>
</feature>
<evidence type="ECO:0000313" key="4">
    <source>
        <dbReference type="EMBL" id="QCP53378.1"/>
    </source>
</evidence>
<dbReference type="KEGG" id="tvl:FAZ95_30430"/>
<dbReference type="PANTHER" id="PTHR47572:SF5">
    <property type="entry name" value="BLR2277 PROTEIN"/>
    <property type="match status" value="1"/>
</dbReference>
<evidence type="ECO:0000256" key="1">
    <source>
        <dbReference type="ARBA" id="ARBA00022737"/>
    </source>
</evidence>
<dbReference type="AlphaFoldDB" id="A0A4P8IVN7"/>
<dbReference type="Pfam" id="PF08450">
    <property type="entry name" value="SGL"/>
    <property type="match status" value="1"/>
</dbReference>
<keyword evidence="1" id="KW-0677">Repeat</keyword>
<organism evidence="4 5">
    <name type="scientific">Trinickia violacea</name>
    <dbReference type="NCBI Taxonomy" id="2571746"/>
    <lineage>
        <taxon>Bacteria</taxon>
        <taxon>Pseudomonadati</taxon>
        <taxon>Pseudomonadota</taxon>
        <taxon>Betaproteobacteria</taxon>
        <taxon>Burkholderiales</taxon>
        <taxon>Burkholderiaceae</taxon>
        <taxon>Trinickia</taxon>
    </lineage>
</organism>
<dbReference type="EMBL" id="CP040078">
    <property type="protein sequence ID" value="QCP53378.1"/>
    <property type="molecule type" value="Genomic_DNA"/>
</dbReference>
<evidence type="ECO:0000313" key="5">
    <source>
        <dbReference type="Proteomes" id="UP000298656"/>
    </source>
</evidence>
<feature type="domain" description="SMP-30/Gluconolactonase/LRE-like region" evidence="3">
    <location>
        <begin position="45"/>
        <end position="283"/>
    </location>
</feature>
<accession>A0A4P8IVN7</accession>
<dbReference type="RefSeq" id="WP_137336148.1">
    <property type="nucleotide sequence ID" value="NZ_CP040078.1"/>
</dbReference>
<protein>
    <submittedName>
        <fullName evidence="4">SMP-30/gluconolactonase/LRE family protein</fullName>
    </submittedName>
</protein>
<dbReference type="SUPFAM" id="SSF63829">
    <property type="entry name" value="Calcium-dependent phosphotriesterase"/>
    <property type="match status" value="1"/>
</dbReference>
<proteinExistence type="predicted"/>
<evidence type="ECO:0000256" key="2">
    <source>
        <dbReference type="PROSITE-ProRule" id="PRU00504"/>
    </source>
</evidence>
<evidence type="ECO:0000259" key="3">
    <source>
        <dbReference type="Pfam" id="PF08450"/>
    </source>
</evidence>
<dbReference type="InterPro" id="IPR013658">
    <property type="entry name" value="SGL"/>
</dbReference>